<keyword evidence="4" id="KW-1185">Reference proteome</keyword>
<evidence type="ECO:0000313" key="3">
    <source>
        <dbReference type="EMBL" id="CAI8022362.1"/>
    </source>
</evidence>
<feature type="domain" description="STAS" evidence="2">
    <location>
        <begin position="1"/>
        <end position="110"/>
    </location>
</feature>
<dbReference type="PROSITE" id="PS50801">
    <property type="entry name" value="STAS"/>
    <property type="match status" value="1"/>
</dbReference>
<evidence type="ECO:0000313" key="4">
    <source>
        <dbReference type="Proteomes" id="UP001174909"/>
    </source>
</evidence>
<sequence length="112" mass="12216">MAIEAERDGTTLIARTDARVDGANARAFQDELETIIDENDRTVILDLQKLLYISSAGLRVIMLTAKALGRQEIKFAVCSLTDPVQEVFKVSGFDKIILVHPSLSDAKAALQG</sequence>
<dbReference type="InterPro" id="IPR002645">
    <property type="entry name" value="STAS_dom"/>
</dbReference>
<dbReference type="GO" id="GO:0043856">
    <property type="term" value="F:anti-sigma factor antagonist activity"/>
    <property type="evidence" value="ECO:0007669"/>
    <property type="project" value="InterPro"/>
</dbReference>
<dbReference type="EMBL" id="CASHTH010001947">
    <property type="protein sequence ID" value="CAI8022362.1"/>
    <property type="molecule type" value="Genomic_DNA"/>
</dbReference>
<dbReference type="NCBIfam" id="TIGR00377">
    <property type="entry name" value="ant_ant_sig"/>
    <property type="match status" value="1"/>
</dbReference>
<protein>
    <submittedName>
        <fullName evidence="3">Anti-sigma factor antagonist BtrV</fullName>
    </submittedName>
</protein>
<dbReference type="InterPro" id="IPR036513">
    <property type="entry name" value="STAS_dom_sf"/>
</dbReference>
<comment type="caution">
    <text evidence="3">The sequence shown here is derived from an EMBL/GenBank/DDBJ whole genome shotgun (WGS) entry which is preliminary data.</text>
</comment>
<comment type="similarity">
    <text evidence="1">Belongs to the anti-sigma-factor antagonist family.</text>
</comment>
<dbReference type="Pfam" id="PF01740">
    <property type="entry name" value="STAS"/>
    <property type="match status" value="1"/>
</dbReference>
<reference evidence="3" key="1">
    <citation type="submission" date="2023-03" db="EMBL/GenBank/DDBJ databases">
        <authorList>
            <person name="Steffen K."/>
            <person name="Cardenas P."/>
        </authorList>
    </citation>
    <scope>NUCLEOTIDE SEQUENCE</scope>
</reference>
<dbReference type="Gene3D" id="3.30.750.24">
    <property type="entry name" value="STAS domain"/>
    <property type="match status" value="1"/>
</dbReference>
<dbReference type="PANTHER" id="PTHR33495:SF14">
    <property type="entry name" value="ANTI-SIGMA FACTOR ANTAGONIST"/>
    <property type="match status" value="1"/>
</dbReference>
<gene>
    <name evidence="3" type="ORF">GBAR_LOCUS13148</name>
</gene>
<dbReference type="SUPFAM" id="SSF52091">
    <property type="entry name" value="SpoIIaa-like"/>
    <property type="match status" value="1"/>
</dbReference>
<proteinExistence type="inferred from homology"/>
<evidence type="ECO:0000259" key="2">
    <source>
        <dbReference type="PROSITE" id="PS50801"/>
    </source>
</evidence>
<evidence type="ECO:0000256" key="1">
    <source>
        <dbReference type="ARBA" id="ARBA00009013"/>
    </source>
</evidence>
<dbReference type="InterPro" id="IPR003658">
    <property type="entry name" value="Anti-sigma_ant"/>
</dbReference>
<name>A0AA35WQA3_GEOBA</name>
<dbReference type="AlphaFoldDB" id="A0AA35WQA3"/>
<accession>A0AA35WQA3</accession>
<dbReference type="PANTHER" id="PTHR33495">
    <property type="entry name" value="ANTI-SIGMA FACTOR ANTAGONIST TM_1081-RELATED-RELATED"/>
    <property type="match status" value="1"/>
</dbReference>
<dbReference type="CDD" id="cd07043">
    <property type="entry name" value="STAS_anti-anti-sigma_factors"/>
    <property type="match status" value="1"/>
</dbReference>
<organism evidence="3 4">
    <name type="scientific">Geodia barretti</name>
    <name type="common">Barrett's horny sponge</name>
    <dbReference type="NCBI Taxonomy" id="519541"/>
    <lineage>
        <taxon>Eukaryota</taxon>
        <taxon>Metazoa</taxon>
        <taxon>Porifera</taxon>
        <taxon>Demospongiae</taxon>
        <taxon>Heteroscleromorpha</taxon>
        <taxon>Tetractinellida</taxon>
        <taxon>Astrophorina</taxon>
        <taxon>Geodiidae</taxon>
        <taxon>Geodia</taxon>
    </lineage>
</organism>
<dbReference type="Proteomes" id="UP001174909">
    <property type="component" value="Unassembled WGS sequence"/>
</dbReference>